<dbReference type="AlphaFoldDB" id="A0A097QHA5"/>
<name>A0A097QHA5_9NOCA</name>
<proteinExistence type="predicted"/>
<dbReference type="PANTHER" id="PTHR40260">
    <property type="entry name" value="BLR8190 PROTEIN"/>
    <property type="match status" value="1"/>
</dbReference>
<protein>
    <submittedName>
        <fullName evidence="2">EthD</fullName>
    </submittedName>
</protein>
<dbReference type="GO" id="GO:0016491">
    <property type="term" value="F:oxidoreductase activity"/>
    <property type="evidence" value="ECO:0007669"/>
    <property type="project" value="InterPro"/>
</dbReference>
<dbReference type="InterPro" id="IPR009799">
    <property type="entry name" value="EthD_dom"/>
</dbReference>
<accession>A0A097QHA5</accession>
<dbReference type="NCBIfam" id="TIGR02118">
    <property type="entry name" value="EthD family reductase"/>
    <property type="match status" value="1"/>
</dbReference>
<dbReference type="InterPro" id="IPR011008">
    <property type="entry name" value="Dimeric_a/b-barrel"/>
</dbReference>
<dbReference type="PANTHER" id="PTHR40260:SF2">
    <property type="entry name" value="BLR8190 PROTEIN"/>
    <property type="match status" value="1"/>
</dbReference>
<evidence type="ECO:0000259" key="1">
    <source>
        <dbReference type="Pfam" id="PF07110"/>
    </source>
</evidence>
<evidence type="ECO:0000313" key="2">
    <source>
        <dbReference type="EMBL" id="AIU64858.1"/>
    </source>
</evidence>
<sequence length="103" mass="11181">MYQIVACYGQPTDTEAFDTYYDSTHVPLAKKLPGLVDYITVKCVSELPGEGVPYYMVATVTFNSERDVKAALESPEMDAAKADVANFATGGVALYIGDEVDRT</sequence>
<dbReference type="SUPFAM" id="SSF54909">
    <property type="entry name" value="Dimeric alpha+beta barrel"/>
    <property type="match status" value="1"/>
</dbReference>
<feature type="domain" description="EthD" evidence="1">
    <location>
        <begin position="10"/>
        <end position="89"/>
    </location>
</feature>
<dbReference type="Gene3D" id="3.30.70.100">
    <property type="match status" value="1"/>
</dbReference>
<organism evidence="2">
    <name type="scientific">Rhodococcus sp. T3-1</name>
    <dbReference type="NCBI Taxonomy" id="1082477"/>
    <lineage>
        <taxon>Bacteria</taxon>
        <taxon>Bacillati</taxon>
        <taxon>Actinomycetota</taxon>
        <taxon>Actinomycetes</taxon>
        <taxon>Mycobacteriales</taxon>
        <taxon>Nocardiaceae</taxon>
        <taxon>Rhodococcus</taxon>
    </lineage>
</organism>
<dbReference type="EMBL" id="KM225846">
    <property type="protein sequence ID" value="AIU64858.1"/>
    <property type="molecule type" value="Genomic_DNA"/>
</dbReference>
<dbReference type="Pfam" id="PF07110">
    <property type="entry name" value="EthD"/>
    <property type="match status" value="1"/>
</dbReference>
<reference evidence="2" key="1">
    <citation type="submission" date="2014-07" db="EMBL/GenBank/DDBJ databases">
        <title>A three-component acetochlor N-deethoxymethylase from Rhodococcus sp. T3-1, purification and gene cloning.</title>
        <authorList>
            <person name="Wang F."/>
            <person name="Cui Z."/>
            <person name="Zhou J."/>
            <person name="Hou Y."/>
            <person name="Li Z."/>
            <person name="Dong W."/>
            <person name="Huang Y."/>
        </authorList>
    </citation>
    <scope>NUCLEOTIDE SEQUENCE</scope>
    <source>
        <strain evidence="2">T3-1</strain>
    </source>
</reference>